<organism evidence="1">
    <name type="scientific">Oryza nivara</name>
    <name type="common">Indian wild rice</name>
    <name type="synonym">Oryza sativa f. spontanea</name>
    <dbReference type="NCBI Taxonomy" id="4536"/>
    <lineage>
        <taxon>Eukaryota</taxon>
        <taxon>Viridiplantae</taxon>
        <taxon>Streptophyta</taxon>
        <taxon>Embryophyta</taxon>
        <taxon>Tracheophyta</taxon>
        <taxon>Spermatophyta</taxon>
        <taxon>Magnoliopsida</taxon>
        <taxon>Liliopsida</taxon>
        <taxon>Poales</taxon>
        <taxon>Poaceae</taxon>
        <taxon>BOP clade</taxon>
        <taxon>Oryzoideae</taxon>
        <taxon>Oryzeae</taxon>
        <taxon>Oryzinae</taxon>
        <taxon>Oryza</taxon>
    </lineage>
</organism>
<sequence>MATVDLAEGAASKAKAGNWWIGGGQRAMRRLATTTPSLDLVVGCGGGRRRHRWQRCDHDIKWSNVVHLQSELVAIDLVLGLKK</sequence>
<dbReference type="EnsemblPlants" id="ONIVA08G10520.1">
    <property type="protein sequence ID" value="ONIVA08G10520.1"/>
    <property type="gene ID" value="ONIVA08G10520"/>
</dbReference>
<proteinExistence type="predicted"/>
<dbReference type="Gramene" id="ONIVA08G10520.1">
    <property type="protein sequence ID" value="ONIVA08G10520.1"/>
    <property type="gene ID" value="ONIVA08G10520"/>
</dbReference>
<dbReference type="HOGENOM" id="CLU_194074_0_0_1"/>
<accession>A0A0E0I9Y5</accession>
<name>A0A0E0I9Y5_ORYNI</name>
<keyword evidence="2" id="KW-1185">Reference proteome</keyword>
<dbReference type="AlphaFoldDB" id="A0A0E0I9Y5"/>
<evidence type="ECO:0000313" key="1">
    <source>
        <dbReference type="EnsemblPlants" id="ONIVA08G10520.1"/>
    </source>
</evidence>
<reference evidence="1" key="2">
    <citation type="submission" date="2018-04" db="EMBL/GenBank/DDBJ databases">
        <title>OnivRS2 (Oryza nivara Reference Sequence Version 2).</title>
        <authorList>
            <person name="Zhang J."/>
            <person name="Kudrna D."/>
            <person name="Lee S."/>
            <person name="Talag J."/>
            <person name="Rajasekar S."/>
            <person name="Welchert J."/>
            <person name="Hsing Y.-I."/>
            <person name="Wing R.A."/>
        </authorList>
    </citation>
    <scope>NUCLEOTIDE SEQUENCE [LARGE SCALE GENOMIC DNA]</scope>
    <source>
        <strain evidence="1">SL10</strain>
    </source>
</reference>
<reference evidence="1" key="1">
    <citation type="submission" date="2015-04" db="UniProtKB">
        <authorList>
            <consortium name="EnsemblPlants"/>
        </authorList>
    </citation>
    <scope>IDENTIFICATION</scope>
    <source>
        <strain evidence="1">SL10</strain>
    </source>
</reference>
<protein>
    <submittedName>
        <fullName evidence="1">Uncharacterized protein</fullName>
    </submittedName>
</protein>
<dbReference type="Proteomes" id="UP000006591">
    <property type="component" value="Chromosome 8"/>
</dbReference>
<evidence type="ECO:0000313" key="2">
    <source>
        <dbReference type="Proteomes" id="UP000006591"/>
    </source>
</evidence>